<reference evidence="1" key="1">
    <citation type="submission" date="2018-11" db="EMBL/GenBank/DDBJ databases">
        <authorList>
            <consortium name="Pathogen Informatics"/>
        </authorList>
    </citation>
    <scope>NUCLEOTIDE SEQUENCE</scope>
</reference>
<dbReference type="Proteomes" id="UP000784294">
    <property type="component" value="Unassembled WGS sequence"/>
</dbReference>
<protein>
    <submittedName>
        <fullName evidence="1">Uncharacterized protein</fullName>
    </submittedName>
</protein>
<dbReference type="EMBL" id="CAAALY010245726">
    <property type="protein sequence ID" value="VEL33407.1"/>
    <property type="molecule type" value="Genomic_DNA"/>
</dbReference>
<dbReference type="AlphaFoldDB" id="A0A3S5BPN2"/>
<sequence>MQGIPIVLRRQKIIGSAGGVGCHVDAINRRPVPFTQGGQQLLPPRDPSVGIDTPPSGRVVVGCVRFVVLTTTVRLSGWATATCHCNCTNCLVVWPHFRPAEALSLRYRLHNALSLDSRQPLQAMERLISLWLLAILSRGWSQTDPPTGTEENEPNIPTHQLSRILINPCQQTRNARFGDGQSENSPFGKMVAKSRRRRMLSSTPSGAAIPDWCCQKAVGTSSGGLGWQNCQSLRRPGVLAIIHFRYQKGAQYYLCMLMTCVMMGQDAVHRRNCGPGPVNKE</sequence>
<comment type="caution">
    <text evidence="1">The sequence shown here is derived from an EMBL/GenBank/DDBJ whole genome shotgun (WGS) entry which is preliminary data.</text>
</comment>
<evidence type="ECO:0000313" key="2">
    <source>
        <dbReference type="Proteomes" id="UP000784294"/>
    </source>
</evidence>
<gene>
    <name evidence="1" type="ORF">PXEA_LOCUS26847</name>
</gene>
<evidence type="ECO:0000313" key="1">
    <source>
        <dbReference type="EMBL" id="VEL33407.1"/>
    </source>
</evidence>
<accession>A0A3S5BPN2</accession>
<name>A0A3S5BPN2_9PLAT</name>
<keyword evidence="2" id="KW-1185">Reference proteome</keyword>
<proteinExistence type="predicted"/>
<organism evidence="1 2">
    <name type="scientific">Protopolystoma xenopodis</name>
    <dbReference type="NCBI Taxonomy" id="117903"/>
    <lineage>
        <taxon>Eukaryota</taxon>
        <taxon>Metazoa</taxon>
        <taxon>Spiralia</taxon>
        <taxon>Lophotrochozoa</taxon>
        <taxon>Platyhelminthes</taxon>
        <taxon>Monogenea</taxon>
        <taxon>Polyopisthocotylea</taxon>
        <taxon>Polystomatidea</taxon>
        <taxon>Polystomatidae</taxon>
        <taxon>Protopolystoma</taxon>
    </lineage>
</organism>